<proteinExistence type="predicted"/>
<reference evidence="2 3" key="1">
    <citation type="submission" date="2017-07" db="EMBL/GenBank/DDBJ databases">
        <title>Genomes of Fischerella (Mastigocladus) sp. strains.</title>
        <authorList>
            <person name="Miller S.R."/>
        </authorList>
    </citation>
    <scope>NUCLEOTIDE SEQUENCE [LARGE SCALE GENOMIC DNA]</scope>
    <source>
        <strain evidence="2 3">CCMEE 5318</strain>
    </source>
</reference>
<feature type="compositionally biased region" description="Pro residues" evidence="1">
    <location>
        <begin position="35"/>
        <end position="44"/>
    </location>
</feature>
<comment type="caution">
    <text evidence="2">The sequence shown here is derived from an EMBL/GenBank/DDBJ whole genome shotgun (WGS) entry which is preliminary data.</text>
</comment>
<gene>
    <name evidence="2" type="ORF">CEN46_21840</name>
</gene>
<evidence type="ECO:0000256" key="1">
    <source>
        <dbReference type="SAM" id="MobiDB-lite"/>
    </source>
</evidence>
<dbReference type="Proteomes" id="UP000235081">
    <property type="component" value="Unassembled WGS sequence"/>
</dbReference>
<protein>
    <submittedName>
        <fullName evidence="2">Uncharacterized protein</fullName>
    </submittedName>
</protein>
<name>A0A2N6L7R1_9CYAN</name>
<feature type="region of interest" description="Disordered" evidence="1">
    <location>
        <begin position="25"/>
        <end position="82"/>
    </location>
</feature>
<accession>A0A2N6L7R1</accession>
<evidence type="ECO:0000313" key="2">
    <source>
        <dbReference type="EMBL" id="PMB18140.1"/>
    </source>
</evidence>
<dbReference type="EMBL" id="NMQE01000726">
    <property type="protein sequence ID" value="PMB18140.1"/>
    <property type="molecule type" value="Genomic_DNA"/>
</dbReference>
<feature type="non-terminal residue" evidence="2">
    <location>
        <position position="1"/>
    </location>
</feature>
<evidence type="ECO:0000313" key="3">
    <source>
        <dbReference type="Proteomes" id="UP000235081"/>
    </source>
</evidence>
<sequence length="82" mass="8654">VETCHGTSVHWLVVDCLLLHPYGKPMSASTHSPSPHTPHLPTAPNPHSLSVVGAPSSPPPHLLQPIPHQNIGGPQIGNFITL</sequence>
<dbReference type="AlphaFoldDB" id="A0A2N6L7R1"/>
<organism evidence="2 3">
    <name type="scientific">Fischerella thermalis CCMEE 5318</name>
    <dbReference type="NCBI Taxonomy" id="2019666"/>
    <lineage>
        <taxon>Bacteria</taxon>
        <taxon>Bacillati</taxon>
        <taxon>Cyanobacteriota</taxon>
        <taxon>Cyanophyceae</taxon>
        <taxon>Nostocales</taxon>
        <taxon>Hapalosiphonaceae</taxon>
        <taxon>Fischerella</taxon>
    </lineage>
</organism>